<keyword evidence="2" id="KW-1185">Reference proteome</keyword>
<gene>
    <name evidence="1" type="ORF">GCM10011357_01340</name>
</gene>
<evidence type="ECO:0000313" key="1">
    <source>
        <dbReference type="EMBL" id="GGD49075.1"/>
    </source>
</evidence>
<comment type="caution">
    <text evidence="1">The sequence shown here is derived from an EMBL/GenBank/DDBJ whole genome shotgun (WGS) entry which is preliminary data.</text>
</comment>
<name>A0ABQ1QXS6_9ALTE</name>
<organism evidence="1 2">
    <name type="scientific">Lacimicrobium alkaliphilum</name>
    <dbReference type="NCBI Taxonomy" id="1526571"/>
    <lineage>
        <taxon>Bacteria</taxon>
        <taxon>Pseudomonadati</taxon>
        <taxon>Pseudomonadota</taxon>
        <taxon>Gammaproteobacteria</taxon>
        <taxon>Alteromonadales</taxon>
        <taxon>Alteromonadaceae</taxon>
        <taxon>Lacimicrobium</taxon>
    </lineage>
</organism>
<dbReference type="EMBL" id="BMGJ01000001">
    <property type="protein sequence ID" value="GGD49075.1"/>
    <property type="molecule type" value="Genomic_DNA"/>
</dbReference>
<sequence>MRGLALQSEDGFSHESLRQFYQRVQRRQPNEEGDALAFESLTMSMHNVSAIDSMEQIDNPYPIVRAAIIAWYYATYYASKSMLAASSGADPQTHALTAKVWQSDIVRPGLVKTPFDLSITDITPVHVREAMDGLRNGNRHDLNTEPTDLEMAYGAILSYLKGTAEYEQWRLEEQVKASAAYRDGGHTSFRSNAAKALRDVKLRPAHVNYLVQAFRYRGKANYRDAIYLSYGRNDTERLRQFVSDLGAVSGNFSLMAAHYVARRVVRDDWEAYVADIGEYSQFDLPYELGEI</sequence>
<evidence type="ECO:0000313" key="2">
    <source>
        <dbReference type="Proteomes" id="UP000614272"/>
    </source>
</evidence>
<dbReference type="Proteomes" id="UP000614272">
    <property type="component" value="Unassembled WGS sequence"/>
</dbReference>
<protein>
    <submittedName>
        <fullName evidence="1">Uncharacterized protein</fullName>
    </submittedName>
</protein>
<accession>A0ABQ1QXS6</accession>
<proteinExistence type="predicted"/>
<reference evidence="2" key="1">
    <citation type="journal article" date="2019" name="Int. J. Syst. Evol. Microbiol.">
        <title>The Global Catalogue of Microorganisms (GCM) 10K type strain sequencing project: providing services to taxonomists for standard genome sequencing and annotation.</title>
        <authorList>
            <consortium name="The Broad Institute Genomics Platform"/>
            <consortium name="The Broad Institute Genome Sequencing Center for Infectious Disease"/>
            <person name="Wu L."/>
            <person name="Ma J."/>
        </authorList>
    </citation>
    <scope>NUCLEOTIDE SEQUENCE [LARGE SCALE GENOMIC DNA]</scope>
    <source>
        <strain evidence="2">CGMCC 1.12923</strain>
    </source>
</reference>